<dbReference type="EMBL" id="JAFIMU010000006">
    <property type="protein sequence ID" value="MBN8228182.1"/>
    <property type="molecule type" value="Genomic_DNA"/>
</dbReference>
<accession>A0ABS3DBX0</accession>
<reference evidence="1 2" key="1">
    <citation type="submission" date="2021-02" db="EMBL/GenBank/DDBJ databases">
        <title>De Novo genome assembly of isolated myxobacteria.</title>
        <authorList>
            <person name="Stevens D.C."/>
        </authorList>
    </citation>
    <scope>NUCLEOTIDE SEQUENCE [LARGE SCALE GENOMIC DNA]</scope>
    <source>
        <strain evidence="1 2">ATCC 29039</strain>
    </source>
</reference>
<evidence type="ECO:0000313" key="2">
    <source>
        <dbReference type="Proteomes" id="UP000664052"/>
    </source>
</evidence>
<comment type="caution">
    <text evidence="1">The sequence shown here is derived from an EMBL/GenBank/DDBJ whole genome shotgun (WGS) entry which is preliminary data.</text>
</comment>
<sequence length="243" mass="27015">MAQETFVVEEINPKHGFARVRPEAGTGLLHTALYPDPEFTQAPPFQLRKGDRVTGLRRGQTVSEVSWLTRVEPPWEEVERVAELLALLERWEIRIPHEARVLAEHAWRDSKEDPLRDELQAQLPTFFDLEGAHPFEDPSLLERLSAAMQPYLPGFAIQPVQGQPAVRVEPGAVEVQAGVGSWDVPQPTFAPMIAEVNARLSAAGAPVRWVPTREDWMLAPPALAALLQKHGLLEPTSPSGETQ</sequence>
<gene>
    <name evidence="1" type="ORF">JYK02_11745</name>
</gene>
<protein>
    <submittedName>
        <fullName evidence="1">Uncharacterized protein</fullName>
    </submittedName>
</protein>
<organism evidence="1 2">
    <name type="scientific">Corallococcus macrosporus</name>
    <dbReference type="NCBI Taxonomy" id="35"/>
    <lineage>
        <taxon>Bacteria</taxon>
        <taxon>Pseudomonadati</taxon>
        <taxon>Myxococcota</taxon>
        <taxon>Myxococcia</taxon>
        <taxon>Myxococcales</taxon>
        <taxon>Cystobacterineae</taxon>
        <taxon>Myxococcaceae</taxon>
        <taxon>Corallococcus</taxon>
    </lineage>
</organism>
<keyword evidence="2" id="KW-1185">Reference proteome</keyword>
<proteinExistence type="predicted"/>
<evidence type="ECO:0000313" key="1">
    <source>
        <dbReference type="EMBL" id="MBN8228182.1"/>
    </source>
</evidence>
<dbReference type="RefSeq" id="WP_207051013.1">
    <property type="nucleotide sequence ID" value="NZ_JAFIMU010000006.1"/>
</dbReference>
<name>A0ABS3DBX0_9BACT</name>
<dbReference type="Proteomes" id="UP000664052">
    <property type="component" value="Unassembled WGS sequence"/>
</dbReference>